<dbReference type="PANTHER" id="PTHR43364:SF4">
    <property type="entry name" value="NAD(P)-LINKED OXIDOREDUCTASE SUPERFAMILY PROTEIN"/>
    <property type="match status" value="1"/>
</dbReference>
<sequence>MQYRLLGKSGLKVSAIGLGTNALGSRADKPTSIRIVHAALELGINFIDTANVYSGGESEKIIGEALHGGRHEAVIATKAGLPVGPGPYDRGASRRHLLAQVERSLKSLDTDYIDLFYVHTFDPETPLEETLSTLDDLVRSGKVRYIAASNYWPWELAVALGISDRYGWPRFAGVQSSYSLVDRWPEIELLPLCRHQGVGLVAYYPLAGGLLTGKYRSGVVPPGSRMDKVPRFRTMIDESRQNFADRFADFARDHHLDPAALSIAWLLQQSSVSSAIVGATNPDQLAGNVKALEIAWDSSLDSDLRQMSQLYTQDNKFGWYRLN</sequence>
<organism evidence="3 4">
    <name type="scientific">Sulfobacillus benefaciens</name>
    <dbReference type="NCBI Taxonomy" id="453960"/>
    <lineage>
        <taxon>Bacteria</taxon>
        <taxon>Bacillati</taxon>
        <taxon>Bacillota</taxon>
        <taxon>Clostridia</taxon>
        <taxon>Eubacteriales</taxon>
        <taxon>Clostridiales Family XVII. Incertae Sedis</taxon>
        <taxon>Sulfobacillus</taxon>
    </lineage>
</organism>
<dbReference type="EMBL" id="PXYW01000029">
    <property type="protein sequence ID" value="PSR33012.1"/>
    <property type="molecule type" value="Genomic_DNA"/>
</dbReference>
<dbReference type="InterPro" id="IPR036812">
    <property type="entry name" value="NAD(P)_OxRdtase_dom_sf"/>
</dbReference>
<dbReference type="Gene3D" id="3.20.20.100">
    <property type="entry name" value="NADP-dependent oxidoreductase domain"/>
    <property type="match status" value="1"/>
</dbReference>
<dbReference type="GO" id="GO:0016491">
    <property type="term" value="F:oxidoreductase activity"/>
    <property type="evidence" value="ECO:0007669"/>
    <property type="project" value="UniProtKB-KW"/>
</dbReference>
<evidence type="ECO:0000259" key="2">
    <source>
        <dbReference type="Pfam" id="PF00248"/>
    </source>
</evidence>
<feature type="domain" description="NADP-dependent oxidoreductase" evidence="2">
    <location>
        <begin position="15"/>
        <end position="297"/>
    </location>
</feature>
<accession>A0A2T2XF15</accession>
<dbReference type="Proteomes" id="UP000242972">
    <property type="component" value="Unassembled WGS sequence"/>
</dbReference>
<dbReference type="PANTHER" id="PTHR43364">
    <property type="entry name" value="NADH-SPECIFIC METHYLGLYOXAL REDUCTASE-RELATED"/>
    <property type="match status" value="1"/>
</dbReference>
<name>A0A2T2XF15_9FIRM</name>
<gene>
    <name evidence="3" type="ORF">C7B46_12055</name>
</gene>
<comment type="caution">
    <text evidence="3">The sequence shown here is derived from an EMBL/GenBank/DDBJ whole genome shotgun (WGS) entry which is preliminary data.</text>
</comment>
<dbReference type="FunFam" id="3.20.20.100:FF:000004">
    <property type="entry name" value="Oxidoreductase, aldo/keto reductase"/>
    <property type="match status" value="1"/>
</dbReference>
<dbReference type="Pfam" id="PF00248">
    <property type="entry name" value="Aldo_ket_red"/>
    <property type="match status" value="1"/>
</dbReference>
<protein>
    <submittedName>
        <fullName evidence="3">Aldo/keto reductase</fullName>
    </submittedName>
</protein>
<dbReference type="InterPro" id="IPR050523">
    <property type="entry name" value="AKR_Detox_Biosynth"/>
</dbReference>
<dbReference type="GO" id="GO:0005829">
    <property type="term" value="C:cytosol"/>
    <property type="evidence" value="ECO:0007669"/>
    <property type="project" value="TreeGrafter"/>
</dbReference>
<dbReference type="InterPro" id="IPR020471">
    <property type="entry name" value="AKR"/>
</dbReference>
<keyword evidence="1" id="KW-0560">Oxidoreductase</keyword>
<evidence type="ECO:0000313" key="4">
    <source>
        <dbReference type="Proteomes" id="UP000242972"/>
    </source>
</evidence>
<evidence type="ECO:0000313" key="3">
    <source>
        <dbReference type="EMBL" id="PSR33012.1"/>
    </source>
</evidence>
<dbReference type="AlphaFoldDB" id="A0A2T2XF15"/>
<dbReference type="InterPro" id="IPR023210">
    <property type="entry name" value="NADP_OxRdtase_dom"/>
</dbReference>
<reference evidence="3 4" key="1">
    <citation type="journal article" date="2014" name="BMC Genomics">
        <title>Comparison of environmental and isolate Sulfobacillus genomes reveals diverse carbon, sulfur, nitrogen, and hydrogen metabolisms.</title>
        <authorList>
            <person name="Justice N.B."/>
            <person name="Norman A."/>
            <person name="Brown C.T."/>
            <person name="Singh A."/>
            <person name="Thomas B.C."/>
            <person name="Banfield J.F."/>
        </authorList>
    </citation>
    <scope>NUCLEOTIDE SEQUENCE [LARGE SCALE GENOMIC DNA]</scope>
    <source>
        <strain evidence="3">AMDSBA4</strain>
    </source>
</reference>
<evidence type="ECO:0000256" key="1">
    <source>
        <dbReference type="ARBA" id="ARBA00023002"/>
    </source>
</evidence>
<dbReference type="SUPFAM" id="SSF51430">
    <property type="entry name" value="NAD(P)-linked oxidoreductase"/>
    <property type="match status" value="1"/>
</dbReference>
<dbReference type="PRINTS" id="PR00069">
    <property type="entry name" value="ALDKETRDTASE"/>
</dbReference>
<proteinExistence type="predicted"/>